<name>A0AAV9F6I0_ACOCL</name>
<dbReference type="GO" id="GO:0000139">
    <property type="term" value="C:Golgi membrane"/>
    <property type="evidence" value="ECO:0007669"/>
    <property type="project" value="UniProtKB-SubCell"/>
</dbReference>
<keyword evidence="3 7" id="KW-0328">Glycosyltransferase</keyword>
<reference evidence="7" key="1">
    <citation type="journal article" date="2023" name="Nat. Commun.">
        <title>Diploid and tetraploid genomes of Acorus and the evolution of monocots.</title>
        <authorList>
            <person name="Ma L."/>
            <person name="Liu K.W."/>
            <person name="Li Z."/>
            <person name="Hsiao Y.Y."/>
            <person name="Qi Y."/>
            <person name="Fu T."/>
            <person name="Tang G.D."/>
            <person name="Zhang D."/>
            <person name="Sun W.H."/>
            <person name="Liu D.K."/>
            <person name="Li Y."/>
            <person name="Chen G.Z."/>
            <person name="Liu X.D."/>
            <person name="Liao X.Y."/>
            <person name="Jiang Y.T."/>
            <person name="Yu X."/>
            <person name="Hao Y."/>
            <person name="Huang J."/>
            <person name="Zhao X.W."/>
            <person name="Ke S."/>
            <person name="Chen Y.Y."/>
            <person name="Wu W.L."/>
            <person name="Hsu J.L."/>
            <person name="Lin Y.F."/>
            <person name="Huang M.D."/>
            <person name="Li C.Y."/>
            <person name="Huang L."/>
            <person name="Wang Z.W."/>
            <person name="Zhao X."/>
            <person name="Zhong W.Y."/>
            <person name="Peng D.H."/>
            <person name="Ahmad S."/>
            <person name="Lan S."/>
            <person name="Zhang J.S."/>
            <person name="Tsai W.C."/>
            <person name="Van de Peer Y."/>
            <person name="Liu Z.J."/>
        </authorList>
    </citation>
    <scope>NUCLEOTIDE SEQUENCE</scope>
    <source>
        <strain evidence="7">CP</strain>
    </source>
</reference>
<comment type="caution">
    <text evidence="7">The sequence shown here is derived from an EMBL/GenBank/DDBJ whole genome shotgun (WGS) entry which is preliminary data.</text>
</comment>
<keyword evidence="4" id="KW-0812">Transmembrane</keyword>
<evidence type="ECO:0000256" key="3">
    <source>
        <dbReference type="ARBA" id="ARBA00022676"/>
    </source>
</evidence>
<keyword evidence="8" id="KW-1185">Reference proteome</keyword>
<comment type="similarity">
    <text evidence="2">Belongs to the glycosyltransferase 47 family.</text>
</comment>
<reference evidence="7" key="2">
    <citation type="submission" date="2023-06" db="EMBL/GenBank/DDBJ databases">
        <authorList>
            <person name="Ma L."/>
            <person name="Liu K.-W."/>
            <person name="Li Z."/>
            <person name="Hsiao Y.-Y."/>
            <person name="Qi Y."/>
            <person name="Fu T."/>
            <person name="Tang G."/>
            <person name="Zhang D."/>
            <person name="Sun W.-H."/>
            <person name="Liu D.-K."/>
            <person name="Li Y."/>
            <person name="Chen G.-Z."/>
            <person name="Liu X.-D."/>
            <person name="Liao X.-Y."/>
            <person name="Jiang Y.-T."/>
            <person name="Yu X."/>
            <person name="Hao Y."/>
            <person name="Huang J."/>
            <person name="Zhao X.-W."/>
            <person name="Ke S."/>
            <person name="Chen Y.-Y."/>
            <person name="Wu W.-L."/>
            <person name="Hsu J.-L."/>
            <person name="Lin Y.-F."/>
            <person name="Huang M.-D."/>
            <person name="Li C.-Y."/>
            <person name="Huang L."/>
            <person name="Wang Z.-W."/>
            <person name="Zhao X."/>
            <person name="Zhong W.-Y."/>
            <person name="Peng D.-H."/>
            <person name="Ahmad S."/>
            <person name="Lan S."/>
            <person name="Zhang J.-S."/>
            <person name="Tsai W.-C."/>
            <person name="Van De Peer Y."/>
            <person name="Liu Z.-J."/>
        </authorList>
    </citation>
    <scope>NUCLEOTIDE SEQUENCE</scope>
    <source>
        <strain evidence="7">CP</strain>
        <tissue evidence="7">Leaves</tissue>
    </source>
</reference>
<dbReference type="InterPro" id="IPR004263">
    <property type="entry name" value="Exostosin"/>
</dbReference>
<keyword evidence="5" id="KW-0333">Golgi apparatus</keyword>
<proteinExistence type="inferred from homology"/>
<evidence type="ECO:0000256" key="1">
    <source>
        <dbReference type="ARBA" id="ARBA00004323"/>
    </source>
</evidence>
<dbReference type="Pfam" id="PF03016">
    <property type="entry name" value="Exostosin_GT47"/>
    <property type="match status" value="2"/>
</dbReference>
<dbReference type="PANTHER" id="PTHR11062:SF117">
    <property type="entry name" value="XYLOGLUCAN-SPECIFIC GALACTURONOSYLTRANSFERASE 1"/>
    <property type="match status" value="1"/>
</dbReference>
<evidence type="ECO:0000256" key="5">
    <source>
        <dbReference type="ARBA" id="ARBA00023034"/>
    </source>
</evidence>
<organism evidence="7 8">
    <name type="scientific">Acorus calamus</name>
    <name type="common">Sweet flag</name>
    <dbReference type="NCBI Taxonomy" id="4465"/>
    <lineage>
        <taxon>Eukaryota</taxon>
        <taxon>Viridiplantae</taxon>
        <taxon>Streptophyta</taxon>
        <taxon>Embryophyta</taxon>
        <taxon>Tracheophyta</taxon>
        <taxon>Spermatophyta</taxon>
        <taxon>Magnoliopsida</taxon>
        <taxon>Liliopsida</taxon>
        <taxon>Acoraceae</taxon>
        <taxon>Acorus</taxon>
    </lineage>
</organism>
<gene>
    <name evidence="7" type="primary">KAM1</name>
    <name evidence="7" type="ORF">QJS10_CPA03g01358</name>
</gene>
<comment type="subcellular location">
    <subcellularLocation>
        <location evidence="1">Golgi apparatus membrane</location>
        <topology evidence="1">Single-pass type II membrane protein</topology>
    </subcellularLocation>
</comment>
<dbReference type="AlphaFoldDB" id="A0AAV9F6I0"/>
<feature type="domain" description="Exostosin GT47" evidence="6">
    <location>
        <begin position="204"/>
        <end position="258"/>
    </location>
</feature>
<evidence type="ECO:0000313" key="7">
    <source>
        <dbReference type="EMBL" id="KAK1320834.1"/>
    </source>
</evidence>
<dbReference type="GO" id="GO:0016757">
    <property type="term" value="F:glycosyltransferase activity"/>
    <property type="evidence" value="ECO:0007669"/>
    <property type="project" value="UniProtKB-KW"/>
</dbReference>
<feature type="domain" description="Exostosin GT47" evidence="6">
    <location>
        <begin position="18"/>
        <end position="191"/>
    </location>
</feature>
<dbReference type="InterPro" id="IPR040911">
    <property type="entry name" value="Exostosin_GT47"/>
</dbReference>
<sequence>MLHDCRSLLQWHDMCSSSDNLGLGPSLSEDLISSSAWFNTNQFMLDLIFFHRMRRYPCLTNHSSRASAIYVPFFAGLDTGRYLFDSPNASSSARDALALDLADWLVARPEWAAMGGRDHFLVCGRITWDFRRKAADVAGWGSALFGLPAVKNMTRLLIERDTADDDEFGVPYPTYFHPSRDEEVFEWQGKLRVMGGHNCTRSRPPGDSFTRRSVFDSMLAGCIPVFFYTETAYAQYNWHLPGNHTSYSVFIPEAEVIEGKVDLEERLSGIGMEAVEAMREELIRMVPRLVYADPRGRLEAMEDAFDVAVKGVIERVEMLRREREETNA</sequence>
<dbReference type="Proteomes" id="UP001180020">
    <property type="component" value="Unassembled WGS sequence"/>
</dbReference>
<evidence type="ECO:0000256" key="4">
    <source>
        <dbReference type="ARBA" id="ARBA00022968"/>
    </source>
</evidence>
<dbReference type="EMBL" id="JAUJYO010000003">
    <property type="protein sequence ID" value="KAK1320834.1"/>
    <property type="molecule type" value="Genomic_DNA"/>
</dbReference>
<accession>A0AAV9F6I0</accession>
<evidence type="ECO:0000259" key="6">
    <source>
        <dbReference type="Pfam" id="PF03016"/>
    </source>
</evidence>
<evidence type="ECO:0000256" key="2">
    <source>
        <dbReference type="ARBA" id="ARBA00010271"/>
    </source>
</evidence>
<protein>
    <submittedName>
        <fullName evidence="7">Xyloglucan galactosyltransferase KATAMARI1</fullName>
    </submittedName>
</protein>
<keyword evidence="3 7" id="KW-0808">Transferase</keyword>
<evidence type="ECO:0000313" key="8">
    <source>
        <dbReference type="Proteomes" id="UP001180020"/>
    </source>
</evidence>
<dbReference type="PANTHER" id="PTHR11062">
    <property type="entry name" value="EXOSTOSIN HEPARAN SULFATE GLYCOSYLTRANSFERASE -RELATED"/>
    <property type="match status" value="1"/>
</dbReference>
<keyword evidence="4" id="KW-0735">Signal-anchor</keyword>